<evidence type="ECO:0000313" key="2">
    <source>
        <dbReference type="EMBL" id="KAF3578304.1"/>
    </source>
</evidence>
<dbReference type="Gene3D" id="3.60.10.10">
    <property type="entry name" value="Endonuclease/exonuclease/phosphatase"/>
    <property type="match status" value="1"/>
</dbReference>
<comment type="caution">
    <text evidence="2">The sequence shown here is derived from an EMBL/GenBank/DDBJ whole genome shotgun (WGS) entry which is preliminary data.</text>
</comment>
<dbReference type="EMBL" id="QGKV02000649">
    <property type="protein sequence ID" value="KAF3578304.1"/>
    <property type="molecule type" value="Genomic_DNA"/>
</dbReference>
<sequence length="79" mass="8965">MEVTVTSKSGQVITCVVRLPHNPVEFAVTFIYAVNCRYGRRRLWQEIEDLAANPLVSDKPWILLGDFNQALDPIDALIH</sequence>
<gene>
    <name evidence="2" type="ORF">DY000_02032195</name>
</gene>
<reference evidence="2 3" key="1">
    <citation type="journal article" date="2020" name="BMC Genomics">
        <title>Intraspecific diversification of the crop wild relative Brassica cretica Lam. using demographic model selection.</title>
        <authorList>
            <person name="Kioukis A."/>
            <person name="Michalopoulou V.A."/>
            <person name="Briers L."/>
            <person name="Pirintsos S."/>
            <person name="Studholme D.J."/>
            <person name="Pavlidis P."/>
            <person name="Sarris P.F."/>
        </authorList>
    </citation>
    <scope>NUCLEOTIDE SEQUENCE [LARGE SCALE GENOMIC DNA]</scope>
    <source>
        <strain evidence="3">cv. PFS-1207/04</strain>
    </source>
</reference>
<evidence type="ECO:0000313" key="3">
    <source>
        <dbReference type="Proteomes" id="UP000266723"/>
    </source>
</evidence>
<proteinExistence type="predicted"/>
<dbReference type="InterPro" id="IPR036691">
    <property type="entry name" value="Endo/exonu/phosph_ase_sf"/>
</dbReference>
<dbReference type="InterPro" id="IPR005135">
    <property type="entry name" value="Endo/exonuclease/phosphatase"/>
</dbReference>
<accession>A0ABQ7DKX6</accession>
<dbReference type="SUPFAM" id="SSF56219">
    <property type="entry name" value="DNase I-like"/>
    <property type="match status" value="1"/>
</dbReference>
<feature type="domain" description="Endonuclease/exonuclease/phosphatase" evidence="1">
    <location>
        <begin position="21"/>
        <end position="75"/>
    </location>
</feature>
<dbReference type="Proteomes" id="UP000266723">
    <property type="component" value="Unassembled WGS sequence"/>
</dbReference>
<dbReference type="Pfam" id="PF03372">
    <property type="entry name" value="Exo_endo_phos"/>
    <property type="match status" value="1"/>
</dbReference>
<keyword evidence="3" id="KW-1185">Reference proteome</keyword>
<evidence type="ECO:0000259" key="1">
    <source>
        <dbReference type="Pfam" id="PF03372"/>
    </source>
</evidence>
<protein>
    <recommendedName>
        <fullName evidence="1">Endonuclease/exonuclease/phosphatase domain-containing protein</fullName>
    </recommendedName>
</protein>
<organism evidence="2 3">
    <name type="scientific">Brassica cretica</name>
    <name type="common">Mustard</name>
    <dbReference type="NCBI Taxonomy" id="69181"/>
    <lineage>
        <taxon>Eukaryota</taxon>
        <taxon>Viridiplantae</taxon>
        <taxon>Streptophyta</taxon>
        <taxon>Embryophyta</taxon>
        <taxon>Tracheophyta</taxon>
        <taxon>Spermatophyta</taxon>
        <taxon>Magnoliopsida</taxon>
        <taxon>eudicotyledons</taxon>
        <taxon>Gunneridae</taxon>
        <taxon>Pentapetalae</taxon>
        <taxon>rosids</taxon>
        <taxon>malvids</taxon>
        <taxon>Brassicales</taxon>
        <taxon>Brassicaceae</taxon>
        <taxon>Brassiceae</taxon>
        <taxon>Brassica</taxon>
    </lineage>
</organism>
<name>A0ABQ7DKX6_BRACR</name>